<dbReference type="AlphaFoldDB" id="A0A0E2E3S3"/>
<evidence type="ECO:0000256" key="1">
    <source>
        <dbReference type="SAM" id="MobiDB-lite"/>
    </source>
</evidence>
<dbReference type="GO" id="GO:0005737">
    <property type="term" value="C:cytoplasm"/>
    <property type="evidence" value="ECO:0007669"/>
    <property type="project" value="TreeGrafter"/>
</dbReference>
<reference evidence="3" key="1">
    <citation type="submission" date="2012-01" db="EMBL/GenBank/DDBJ databases">
        <title>The Genome Sequence of Treponema denticola H-22.</title>
        <authorList>
            <consortium name="The Broad Institute Genome Sequencing Platform"/>
            <person name="Earl A."/>
            <person name="Ward D."/>
            <person name="Feldgarden M."/>
            <person name="Gevers D."/>
            <person name="Blanton J.M."/>
            <person name="Fenno C.J."/>
            <person name="Baranova O.V."/>
            <person name="Mathney J."/>
            <person name="Dewhirst F.E."/>
            <person name="Izard J."/>
            <person name="Young S.K."/>
            <person name="Zeng Q."/>
            <person name="Gargeya S."/>
            <person name="Fitzgerald M."/>
            <person name="Haas B."/>
            <person name="Abouelleil A."/>
            <person name="Alvarado L."/>
            <person name="Arachchi H.M."/>
            <person name="Berlin A."/>
            <person name="Chapman S.B."/>
            <person name="Gearin G."/>
            <person name="Goldberg J."/>
            <person name="Griggs A."/>
            <person name="Gujja S."/>
            <person name="Hansen M."/>
            <person name="Heiman D."/>
            <person name="Howarth C."/>
            <person name="Larimer J."/>
            <person name="Lui A."/>
            <person name="MacDonald P.J.P."/>
            <person name="McCowen C."/>
            <person name="Montmayeur A."/>
            <person name="Murphy C."/>
            <person name="Neiman D."/>
            <person name="Pearson M."/>
            <person name="Priest M."/>
            <person name="Roberts A."/>
            <person name="Saif S."/>
            <person name="Shea T."/>
            <person name="Sisk P."/>
            <person name="Stolte C."/>
            <person name="Sykes S."/>
            <person name="Wortman J."/>
            <person name="Nusbaum C."/>
            <person name="Birren B."/>
        </authorList>
    </citation>
    <scope>NUCLEOTIDE SEQUENCE [LARGE SCALE GENOMIC DNA]</scope>
    <source>
        <strain evidence="3">H-22</strain>
    </source>
</reference>
<dbReference type="NCBIfam" id="NF041131">
    <property type="entry name" value="RicT_YaaT_fam"/>
    <property type="match status" value="1"/>
</dbReference>
<sequence>MDYDINENIEDIESLEDKDQRPVKMSSNPNDFPQPLYELNLDYSKESFYATADEHQEFKTGDFVLVPTRYGNDAARFGGPVKAPINANPDEVVKIIRKINAEEEIILEENNKKEKEAAKIFKEKVALNNLEMKFIGCHFLLDEPKVLFFFSADTRIDFRKLVKDLVSVFKIRVELRQIGVRDESRIIGGLGCCGRPYCCHNVTDKLKPVSIKMAKEQNLSLNSSKISGQCGRLLCCLSYEYDWYAEARRLMPPEGARFPYDGTTFKITEVNLLTQMVSLLGEDGRILSLPSKRVVNIGGKWQVR</sequence>
<name>A0A0E2E3S3_TREDN</name>
<dbReference type="HOGENOM" id="CLU_033149_2_0_12"/>
<protein>
    <recommendedName>
        <fullName evidence="2">PSP1 C-terminal domain-containing protein</fullName>
    </recommendedName>
</protein>
<organism evidence="3">
    <name type="scientific">Treponema denticola H-22</name>
    <dbReference type="NCBI Taxonomy" id="999432"/>
    <lineage>
        <taxon>Bacteria</taxon>
        <taxon>Pseudomonadati</taxon>
        <taxon>Spirochaetota</taxon>
        <taxon>Spirochaetia</taxon>
        <taxon>Spirochaetales</taxon>
        <taxon>Treponemataceae</taxon>
        <taxon>Treponema</taxon>
    </lineage>
</organism>
<proteinExistence type="predicted"/>
<dbReference type="PANTHER" id="PTHR43830:SF3">
    <property type="entry name" value="PROTEIN PSP1"/>
    <property type="match status" value="1"/>
</dbReference>
<dbReference type="GeneID" id="2741728"/>
<feature type="region of interest" description="Disordered" evidence="1">
    <location>
        <begin position="1"/>
        <end position="31"/>
    </location>
</feature>
<accession>A0A0E2E3S3</accession>
<dbReference type="PANTHER" id="PTHR43830">
    <property type="entry name" value="PROTEIN PSP1"/>
    <property type="match status" value="1"/>
</dbReference>
<dbReference type="InterPro" id="IPR047767">
    <property type="entry name" value="PSP1-like"/>
</dbReference>
<dbReference type="InterPro" id="IPR007557">
    <property type="entry name" value="PSP1_C"/>
</dbReference>
<feature type="compositionally biased region" description="Acidic residues" evidence="1">
    <location>
        <begin position="1"/>
        <end position="14"/>
    </location>
</feature>
<comment type="caution">
    <text evidence="3">The sequence shown here is derived from an EMBL/GenBank/DDBJ whole genome shotgun (WGS) entry which is preliminary data.</text>
</comment>
<dbReference type="RefSeq" id="WP_002680971.1">
    <property type="nucleotide sequence ID" value="NZ_CM001795.1"/>
</dbReference>
<dbReference type="EMBL" id="AGDV01000012">
    <property type="protein sequence ID" value="EMB33182.1"/>
    <property type="molecule type" value="Genomic_DNA"/>
</dbReference>
<dbReference type="Proteomes" id="UP000011705">
    <property type="component" value="Chromosome"/>
</dbReference>
<dbReference type="PROSITE" id="PS51411">
    <property type="entry name" value="PSP1_C"/>
    <property type="match status" value="1"/>
</dbReference>
<dbReference type="Pfam" id="PF04468">
    <property type="entry name" value="PSP1"/>
    <property type="match status" value="1"/>
</dbReference>
<dbReference type="PATRIC" id="fig|999432.5.peg.1599"/>
<evidence type="ECO:0000259" key="2">
    <source>
        <dbReference type="PROSITE" id="PS51411"/>
    </source>
</evidence>
<feature type="domain" description="PSP1 C-terminal" evidence="2">
    <location>
        <begin position="93"/>
        <end position="178"/>
    </location>
</feature>
<gene>
    <name evidence="3" type="ORF">HMPREF9726_01543</name>
</gene>
<evidence type="ECO:0000313" key="3">
    <source>
        <dbReference type="EMBL" id="EMB33182.1"/>
    </source>
</evidence>